<dbReference type="Gene3D" id="1.20.58.130">
    <property type="match status" value="1"/>
</dbReference>
<accession>A0ABV5BJ16</accession>
<protein>
    <submittedName>
        <fullName evidence="2">LA_3696 family protein</fullName>
    </submittedName>
</protein>
<comment type="caution">
    <text evidence="2">The sequence shown here is derived from an EMBL/GenBank/DDBJ whole genome shotgun (WGS) entry which is preliminary data.</text>
</comment>
<keyword evidence="3" id="KW-1185">Reference proteome</keyword>
<sequence>MRRLIFGKLPRILSEMLGSEGSSEYIDFVNYTWEEGGKMLRQESERRFEKRLFYETGKLREELADFRQELNEFKAEMAEFKAEMSEFKAETRAEFSLIRSEMHEEISKVRIEMKNEFMQVYKELHKIHQIISEQTKWILTAAITITVFLPLINRLLEKFL</sequence>
<organism evidence="2 3">
    <name type="scientific">Leptospira wolffii</name>
    <dbReference type="NCBI Taxonomy" id="409998"/>
    <lineage>
        <taxon>Bacteria</taxon>
        <taxon>Pseudomonadati</taxon>
        <taxon>Spirochaetota</taxon>
        <taxon>Spirochaetia</taxon>
        <taxon>Leptospirales</taxon>
        <taxon>Leptospiraceae</taxon>
        <taxon>Leptospira</taxon>
    </lineage>
</organism>
<keyword evidence="1" id="KW-0175">Coiled coil</keyword>
<evidence type="ECO:0000313" key="3">
    <source>
        <dbReference type="Proteomes" id="UP001580391"/>
    </source>
</evidence>
<evidence type="ECO:0000313" key="2">
    <source>
        <dbReference type="EMBL" id="MFB5735299.1"/>
    </source>
</evidence>
<gene>
    <name evidence="2" type="ORF">ACE5IX_02170</name>
</gene>
<feature type="coiled-coil region" evidence="1">
    <location>
        <begin position="56"/>
        <end position="90"/>
    </location>
</feature>
<evidence type="ECO:0000256" key="1">
    <source>
        <dbReference type="SAM" id="Coils"/>
    </source>
</evidence>
<name>A0ABV5BJ16_9LEPT</name>
<proteinExistence type="predicted"/>
<dbReference type="NCBIfam" id="NF047472">
    <property type="entry name" value="LA_3696_Nterm"/>
    <property type="match status" value="1"/>
</dbReference>
<dbReference type="RefSeq" id="WP_375516515.1">
    <property type="nucleotide sequence ID" value="NZ_JBHILI010000001.1"/>
</dbReference>
<dbReference type="EMBL" id="JBHILJ010000001">
    <property type="protein sequence ID" value="MFB5735299.1"/>
    <property type="molecule type" value="Genomic_DNA"/>
</dbReference>
<dbReference type="Proteomes" id="UP001580391">
    <property type="component" value="Unassembled WGS sequence"/>
</dbReference>
<reference evidence="2 3" key="1">
    <citation type="submission" date="2024-09" db="EMBL/GenBank/DDBJ databases">
        <title>Taxonomic and Genotyping Characterization of Leptospira Strains isolated from Multiple Sources in Colombia highlights the importance of intermediate species.</title>
        <authorList>
            <person name="Torres Higuera L."/>
            <person name="Rojas Tapias D."/>
            <person name="Jimenez Velasquez S."/>
            <person name="Renjifo Ibanez C."/>
        </authorList>
    </citation>
    <scope>NUCLEOTIDE SEQUENCE [LARGE SCALE GENOMIC DNA]</scope>
    <source>
        <strain evidence="2 3">Lep080</strain>
    </source>
</reference>